<dbReference type="Proteomes" id="UP001633002">
    <property type="component" value="Unassembled WGS sequence"/>
</dbReference>
<proteinExistence type="predicted"/>
<feature type="domain" description="Reverse transcriptase" evidence="1">
    <location>
        <begin position="2"/>
        <end position="94"/>
    </location>
</feature>
<evidence type="ECO:0000259" key="1">
    <source>
        <dbReference type="Pfam" id="PF00078"/>
    </source>
</evidence>
<dbReference type="EMBL" id="JBJQOH010000006">
    <property type="protein sequence ID" value="KAL3684864.1"/>
    <property type="molecule type" value="Genomic_DNA"/>
</dbReference>
<evidence type="ECO:0000313" key="3">
    <source>
        <dbReference type="Proteomes" id="UP001633002"/>
    </source>
</evidence>
<organism evidence="2 3">
    <name type="scientific">Riccia sorocarpa</name>
    <dbReference type="NCBI Taxonomy" id="122646"/>
    <lineage>
        <taxon>Eukaryota</taxon>
        <taxon>Viridiplantae</taxon>
        <taxon>Streptophyta</taxon>
        <taxon>Embryophyta</taxon>
        <taxon>Marchantiophyta</taxon>
        <taxon>Marchantiopsida</taxon>
        <taxon>Marchantiidae</taxon>
        <taxon>Marchantiales</taxon>
        <taxon>Ricciaceae</taxon>
        <taxon>Riccia</taxon>
    </lineage>
</organism>
<dbReference type="InterPro" id="IPR000477">
    <property type="entry name" value="RT_dom"/>
</dbReference>
<reference evidence="2 3" key="1">
    <citation type="submission" date="2024-09" db="EMBL/GenBank/DDBJ databases">
        <title>Chromosome-scale assembly of Riccia sorocarpa.</title>
        <authorList>
            <person name="Paukszto L."/>
        </authorList>
    </citation>
    <scope>NUCLEOTIDE SEQUENCE [LARGE SCALE GENOMIC DNA]</scope>
    <source>
        <strain evidence="2">LP-2024</strain>
        <tissue evidence="2">Aerial parts of the thallus</tissue>
    </source>
</reference>
<accession>A0ABD3H3Z7</accession>
<dbReference type="Pfam" id="PF00078">
    <property type="entry name" value="RVT_1"/>
    <property type="match status" value="1"/>
</dbReference>
<sequence length="178" mass="20456">MSLSYKIVSKILTNRVRKVMEQLVDSQQTGFIQNRLITDNILALKHGQEWVSWTWQEVLFIKLNFIKAYDRIDHVFLWKTLEPQGFDQDFIRLLQGFTSGGTSRVHVNGAFSKVIQVERCRVVDRLVGGRGEGGSFGLDAVNLLNFWLLQDSRWDFGIAPGSVNFGFWDSLWVTIDSN</sequence>
<dbReference type="PANTHER" id="PTHR31635">
    <property type="entry name" value="REVERSE TRANSCRIPTASE DOMAIN-CONTAINING PROTEIN-RELATED"/>
    <property type="match status" value="1"/>
</dbReference>
<protein>
    <recommendedName>
        <fullName evidence="1">Reverse transcriptase domain-containing protein</fullName>
    </recommendedName>
</protein>
<dbReference type="AlphaFoldDB" id="A0ABD3H3Z7"/>
<dbReference type="PANTHER" id="PTHR31635:SF196">
    <property type="entry name" value="REVERSE TRANSCRIPTASE DOMAIN-CONTAINING PROTEIN-RELATED"/>
    <property type="match status" value="1"/>
</dbReference>
<name>A0ABD3H3Z7_9MARC</name>
<comment type="caution">
    <text evidence="2">The sequence shown here is derived from an EMBL/GenBank/DDBJ whole genome shotgun (WGS) entry which is preliminary data.</text>
</comment>
<keyword evidence="3" id="KW-1185">Reference proteome</keyword>
<evidence type="ECO:0000313" key="2">
    <source>
        <dbReference type="EMBL" id="KAL3684864.1"/>
    </source>
</evidence>
<gene>
    <name evidence="2" type="ORF">R1sor_002886</name>
</gene>